<feature type="region of interest" description="Disordered" evidence="1">
    <location>
        <begin position="340"/>
        <end position="363"/>
    </location>
</feature>
<evidence type="ECO:0000313" key="2">
    <source>
        <dbReference type="EnsemblMetazoa" id="XP_050519447.1"/>
    </source>
</evidence>
<dbReference type="GeneID" id="126893377"/>
<dbReference type="PANTHER" id="PTHR33053">
    <property type="entry name" value="PROTEIN, PUTATIVE-RELATED"/>
    <property type="match status" value="1"/>
</dbReference>
<name>A0ABM5LAI4_DIAVI</name>
<keyword evidence="3" id="KW-1185">Reference proteome</keyword>
<sequence>MSQNEGEMHGKKKSKAFRHSTSFYRQKAKLLKMAHTEPEELITQNGTKDFHELPDVHTQASTSRLTLTDDEIKQEDVILTSANTNRPDTTPKGHECDLIANEFELTDDDDEVTNLEFEIESKYLRREKLRHWAVKNGIAHTHLNELLDILLSFGISGLPKDARTLVATPKLITTTKMSNGGEFWYNGIEKCLKNIELPNHIKEIKLNTHVDGIPIGKSSKQQFWPILMNISNIPELSCKPFVVAIFCGKAKPENAELFLQQFPEELNRLLIVGIYNNQNQHMALKTNAFICDTPARAFIRCTVSHNAYYSCLKCSVKGWYDKKGRHISFPQTNCNLRTDASFRSKSDPEHHQKDKNQDKHNDALIPSPLERLPIDMVRDFVVADSLHLIDLGLVKRCLSGWVHGSYNFKEKLFSPQITSINS</sequence>
<dbReference type="Proteomes" id="UP001652700">
    <property type="component" value="Unplaced"/>
</dbReference>
<proteinExistence type="predicted"/>
<dbReference type="EnsemblMetazoa" id="XM_050663490.1">
    <property type="protein sequence ID" value="XP_050519447.1"/>
    <property type="gene ID" value="LOC126893377"/>
</dbReference>
<evidence type="ECO:0000256" key="1">
    <source>
        <dbReference type="SAM" id="MobiDB-lite"/>
    </source>
</evidence>
<feature type="compositionally biased region" description="Basic and acidic residues" evidence="1">
    <location>
        <begin position="340"/>
        <end position="362"/>
    </location>
</feature>
<organism evidence="2 3">
    <name type="scientific">Diabrotica virgifera virgifera</name>
    <name type="common">western corn rootworm</name>
    <dbReference type="NCBI Taxonomy" id="50390"/>
    <lineage>
        <taxon>Eukaryota</taxon>
        <taxon>Metazoa</taxon>
        <taxon>Ecdysozoa</taxon>
        <taxon>Arthropoda</taxon>
        <taxon>Hexapoda</taxon>
        <taxon>Insecta</taxon>
        <taxon>Pterygota</taxon>
        <taxon>Neoptera</taxon>
        <taxon>Endopterygota</taxon>
        <taxon>Coleoptera</taxon>
        <taxon>Polyphaga</taxon>
        <taxon>Cucujiformia</taxon>
        <taxon>Chrysomeloidea</taxon>
        <taxon>Chrysomelidae</taxon>
        <taxon>Galerucinae</taxon>
        <taxon>Diabroticina</taxon>
        <taxon>Diabroticites</taxon>
        <taxon>Diabrotica</taxon>
    </lineage>
</organism>
<protein>
    <submittedName>
        <fullName evidence="2">Uncharacterized protein</fullName>
    </submittedName>
</protein>
<dbReference type="RefSeq" id="XP_050519447.1">
    <property type="nucleotide sequence ID" value="XM_050663490.1"/>
</dbReference>
<evidence type="ECO:0000313" key="3">
    <source>
        <dbReference type="Proteomes" id="UP001652700"/>
    </source>
</evidence>
<reference evidence="2" key="1">
    <citation type="submission" date="2025-05" db="UniProtKB">
        <authorList>
            <consortium name="EnsemblMetazoa"/>
        </authorList>
    </citation>
    <scope>IDENTIFICATION</scope>
</reference>
<accession>A0ABM5LAI4</accession>